<sequence length="81" mass="8220">MGISSHAEGRANLASGFAAHAEGQNTQALANVSHSEGINTIVNAAHTGSHIMGQNGTTRFPFSWHLANGIVGVGPTLNSAV</sequence>
<evidence type="ECO:0000313" key="1">
    <source>
        <dbReference type="EMBL" id="PAF20043.1"/>
    </source>
</evidence>
<dbReference type="EMBL" id="NPBS01000286">
    <property type="protein sequence ID" value="PAF20043.1"/>
    <property type="molecule type" value="Genomic_DNA"/>
</dbReference>
<feature type="non-terminal residue" evidence="1">
    <location>
        <position position="81"/>
    </location>
</feature>
<reference evidence="1 2" key="1">
    <citation type="submission" date="2017-07" db="EMBL/GenBank/DDBJ databases">
        <title>Isolation and whole genome analysis of endospore-forming bacteria from heroin.</title>
        <authorList>
            <person name="Kalinowski J."/>
            <person name="Ahrens B."/>
            <person name="Al-Dilaimi A."/>
            <person name="Winkler A."/>
            <person name="Wibberg D."/>
            <person name="Schleenbecker U."/>
            <person name="Ruckert C."/>
            <person name="Wolfel R."/>
            <person name="Grass G."/>
        </authorList>
    </citation>
    <scope>NUCLEOTIDE SEQUENCE [LARGE SCALE GENOMIC DNA]</scope>
    <source>
        <strain evidence="1 2">7523-2</strain>
    </source>
</reference>
<name>A0A268RIJ8_SHOCL</name>
<accession>A0A268RIJ8</accession>
<organism evidence="1 2">
    <name type="scientific">Shouchella clausii</name>
    <name type="common">Alkalihalobacillus clausii</name>
    <dbReference type="NCBI Taxonomy" id="79880"/>
    <lineage>
        <taxon>Bacteria</taxon>
        <taxon>Bacillati</taxon>
        <taxon>Bacillota</taxon>
        <taxon>Bacilli</taxon>
        <taxon>Bacillales</taxon>
        <taxon>Bacillaceae</taxon>
        <taxon>Shouchella</taxon>
    </lineage>
</organism>
<comment type="caution">
    <text evidence="1">The sequence shown here is derived from an EMBL/GenBank/DDBJ whole genome shotgun (WGS) entry which is preliminary data.</text>
</comment>
<proteinExistence type="predicted"/>
<dbReference type="AlphaFoldDB" id="A0A268RIJ8"/>
<dbReference type="Proteomes" id="UP000216133">
    <property type="component" value="Unassembled WGS sequence"/>
</dbReference>
<evidence type="ECO:0000313" key="2">
    <source>
        <dbReference type="Proteomes" id="UP000216133"/>
    </source>
</evidence>
<protein>
    <submittedName>
        <fullName evidence="1">Uncharacterized protein</fullName>
    </submittedName>
</protein>
<gene>
    <name evidence="1" type="ORF">CHH61_23165</name>
</gene>